<dbReference type="GO" id="GO:0006351">
    <property type="term" value="P:DNA-templated transcription"/>
    <property type="evidence" value="ECO:0007669"/>
    <property type="project" value="InterPro"/>
</dbReference>
<keyword evidence="3" id="KW-0693">Viral RNA replication</keyword>
<evidence type="ECO:0000256" key="3">
    <source>
        <dbReference type="ARBA" id="ARBA00022953"/>
    </source>
</evidence>
<dbReference type="SUPFAM" id="SSF56672">
    <property type="entry name" value="DNA/RNA polymerases"/>
    <property type="match status" value="1"/>
</dbReference>
<accession>A0A1L3KLN1</accession>
<sequence>MSNLLYVGNNKDKAPMAHPSYLSYRQHYNIVKFALNKIYGKEDADKISTSYIRSDFSEQAIVADYLRGDVPKHPIIHDSHLEHGIKLTTQAFSPSHKYRPVSFPDLRYYPWTLPTSAEAPYSTSPYWKEYVQAKYRIGLTDNNRLTFHNLYNEIFVANRLNVHRIKDGYTTDIHGNDLKYFNHIHARSHLVETGKEEKIRAVYGVPKLLLQVECMFLWPLINDLLNRKNGPMLWGSETLQGGWYQIYNWISSSEDHYRTFLAFDWKQFDKRIQFNLVDLAHNIFYSFIDLEHGYVPTQDYPETWTEPERLNRLWRWMCDAIKHTPDILPNGDTYIRQHAGIASGYFQTQILDSICNYIMLTTCLSEMGINIEAALIKVQGDDSLIALKEYIPPSHYASFKEQYAHIAKQRFGSILNESKSSISNSLNGLPVLGFTNIGGFPTRSDTELLASLLYPERKSDENRLMARTIGIAYANCGYHPKVYRVCEDIYNYLHKLGFTPNLAGMPQLITSTLDWRESLGFNTSLAFPTYFETIRRLSDVPSRSESQKRKMWPQQFISNH</sequence>
<dbReference type="PROSITE" id="PS50507">
    <property type="entry name" value="RDRP_SSRNA_POS"/>
    <property type="match status" value="1"/>
</dbReference>
<dbReference type="InterPro" id="IPR043502">
    <property type="entry name" value="DNA/RNA_pol_sf"/>
</dbReference>
<dbReference type="GO" id="GO:0003968">
    <property type="term" value="F:RNA-directed RNA polymerase activity"/>
    <property type="evidence" value="ECO:0007669"/>
    <property type="project" value="InterPro"/>
</dbReference>
<proteinExistence type="predicted"/>
<evidence type="ECO:0000256" key="2">
    <source>
        <dbReference type="ARBA" id="ARBA00022695"/>
    </source>
</evidence>
<organism evidence="5">
    <name type="scientific">Hubei partiti-like virus 26</name>
    <dbReference type="NCBI Taxonomy" id="1923033"/>
    <lineage>
        <taxon>Viruses</taxon>
        <taxon>Riboviria</taxon>
    </lineage>
</organism>
<dbReference type="InterPro" id="IPR043128">
    <property type="entry name" value="Rev_trsase/Diguanyl_cyclase"/>
</dbReference>
<dbReference type="EMBL" id="KX884133">
    <property type="protein sequence ID" value="APG78246.1"/>
    <property type="molecule type" value="Genomic_RNA"/>
</dbReference>
<keyword evidence="2" id="KW-0548">Nucleotidyltransferase</keyword>
<reference evidence="5" key="1">
    <citation type="journal article" date="2016" name="Nature">
        <title>Redefining the invertebrate RNA virosphere.</title>
        <authorList>
            <person name="Shi M."/>
            <person name="Lin X.D."/>
            <person name="Tian J.H."/>
            <person name="Chen L.J."/>
            <person name="Chen X."/>
            <person name="Li C.X."/>
            <person name="Qin X.C."/>
            <person name="Li J."/>
            <person name="Cao J.P."/>
            <person name="Eden J.S."/>
            <person name="Buchmann J."/>
            <person name="Wang W."/>
            <person name="Xu J."/>
            <person name="Holmes E.C."/>
            <person name="Zhang Y.Z."/>
        </authorList>
    </citation>
    <scope>NUCLEOTIDE SEQUENCE</scope>
    <source>
        <strain evidence="5">QTM27118</strain>
    </source>
</reference>
<dbReference type="GO" id="GO:0003723">
    <property type="term" value="F:RNA binding"/>
    <property type="evidence" value="ECO:0007669"/>
    <property type="project" value="InterPro"/>
</dbReference>
<dbReference type="GO" id="GO:0039694">
    <property type="term" value="P:viral RNA genome replication"/>
    <property type="evidence" value="ECO:0007669"/>
    <property type="project" value="InterPro"/>
</dbReference>
<evidence type="ECO:0000259" key="4">
    <source>
        <dbReference type="PROSITE" id="PS50507"/>
    </source>
</evidence>
<protein>
    <submittedName>
        <fullName evidence="5">RdRp</fullName>
    </submittedName>
</protein>
<dbReference type="Gene3D" id="3.30.70.270">
    <property type="match status" value="1"/>
</dbReference>
<evidence type="ECO:0000256" key="1">
    <source>
        <dbReference type="ARBA" id="ARBA00022679"/>
    </source>
</evidence>
<dbReference type="InterPro" id="IPR001205">
    <property type="entry name" value="RNA-dir_pol_C"/>
</dbReference>
<evidence type="ECO:0000313" key="5">
    <source>
        <dbReference type="EMBL" id="APG78246.1"/>
    </source>
</evidence>
<keyword evidence="1" id="KW-0808">Transferase</keyword>
<dbReference type="InterPro" id="IPR007094">
    <property type="entry name" value="RNA-dir_pol_PSvirus"/>
</dbReference>
<feature type="domain" description="RdRp catalytic" evidence="4">
    <location>
        <begin position="258"/>
        <end position="395"/>
    </location>
</feature>
<dbReference type="Pfam" id="PF00680">
    <property type="entry name" value="RdRP_1"/>
    <property type="match status" value="1"/>
</dbReference>
<name>A0A1L3KLN1_9VIRU</name>